<dbReference type="Proteomes" id="UP000030021">
    <property type="component" value="Unassembled WGS sequence"/>
</dbReference>
<dbReference type="RefSeq" id="WP_037276792.1">
    <property type="nucleotide sequence ID" value="NZ_KN293991.1"/>
</dbReference>
<keyword evidence="1" id="KW-0732">Signal</keyword>
<dbReference type="Gene3D" id="3.40.50.1980">
    <property type="entry name" value="Nitrogenase molybdenum iron protein domain"/>
    <property type="match status" value="2"/>
</dbReference>
<evidence type="ECO:0000313" key="3">
    <source>
        <dbReference type="EMBL" id="KGM90009.1"/>
    </source>
</evidence>
<reference evidence="3 4" key="1">
    <citation type="submission" date="2013-01" db="EMBL/GenBank/DDBJ databases">
        <authorList>
            <person name="Fiebig A."/>
            <person name="Goeker M."/>
            <person name="Klenk H.-P.P."/>
        </authorList>
    </citation>
    <scope>NUCLEOTIDE SEQUENCE [LARGE SCALE GENOMIC DNA]</scope>
    <source>
        <strain evidence="3 4">DSM 17069</strain>
    </source>
</reference>
<name>A0A0A0HTR1_9RHOB</name>
<dbReference type="HOGENOM" id="CLU_038034_6_0_5"/>
<dbReference type="PANTHER" id="PTHR30535:SF4">
    <property type="entry name" value="HEMIN-BINDING PERIPLASMIC PROTEIN HMUT"/>
    <property type="match status" value="1"/>
</dbReference>
<feature type="domain" description="Fe/B12 periplasmic-binding" evidence="2">
    <location>
        <begin position="31"/>
        <end position="288"/>
    </location>
</feature>
<proteinExistence type="predicted"/>
<dbReference type="CDD" id="cd01149">
    <property type="entry name" value="HutB"/>
    <property type="match status" value="1"/>
</dbReference>
<evidence type="ECO:0000259" key="2">
    <source>
        <dbReference type="PROSITE" id="PS50983"/>
    </source>
</evidence>
<feature type="chain" id="PRO_5001970373" evidence="1">
    <location>
        <begin position="27"/>
        <end position="298"/>
    </location>
</feature>
<dbReference type="EMBL" id="AONH01000001">
    <property type="protein sequence ID" value="KGM90009.1"/>
    <property type="molecule type" value="Genomic_DNA"/>
</dbReference>
<feature type="signal peptide" evidence="1">
    <location>
        <begin position="1"/>
        <end position="26"/>
    </location>
</feature>
<accession>A0A0A0HTR1</accession>
<dbReference type="STRING" id="215743.ROSMUCSMR3_01670"/>
<dbReference type="SUPFAM" id="SSF53807">
    <property type="entry name" value="Helical backbone' metal receptor"/>
    <property type="match status" value="1"/>
</dbReference>
<dbReference type="InterPro" id="IPR050902">
    <property type="entry name" value="ABC_Transporter_SBP"/>
</dbReference>
<gene>
    <name evidence="3" type="ORF">rosmuc_00607</name>
</gene>
<protein>
    <submittedName>
        <fullName evidence="3">ABC-type hemin transport system, periplasmic component</fullName>
    </submittedName>
</protein>
<dbReference type="OrthoDB" id="9797736at2"/>
<dbReference type="InterPro" id="IPR002491">
    <property type="entry name" value="ABC_transptr_periplasmic_BD"/>
</dbReference>
<dbReference type="Pfam" id="PF01497">
    <property type="entry name" value="Peripla_BP_2"/>
    <property type="match status" value="1"/>
</dbReference>
<evidence type="ECO:0000256" key="1">
    <source>
        <dbReference type="SAM" id="SignalP"/>
    </source>
</evidence>
<organism evidence="3 4">
    <name type="scientific">Roseovarius mucosus DSM 17069</name>
    <dbReference type="NCBI Taxonomy" id="1288298"/>
    <lineage>
        <taxon>Bacteria</taxon>
        <taxon>Pseudomonadati</taxon>
        <taxon>Pseudomonadota</taxon>
        <taxon>Alphaproteobacteria</taxon>
        <taxon>Rhodobacterales</taxon>
        <taxon>Roseobacteraceae</taxon>
        <taxon>Roseovarius</taxon>
    </lineage>
</organism>
<dbReference type="PATRIC" id="fig|1288298.3.peg.608"/>
<dbReference type="PANTHER" id="PTHR30535">
    <property type="entry name" value="VITAMIN B12-BINDING PROTEIN"/>
    <property type="match status" value="1"/>
</dbReference>
<dbReference type="PROSITE" id="PS50983">
    <property type="entry name" value="FE_B12_PBP"/>
    <property type="match status" value="1"/>
</dbReference>
<evidence type="ECO:0000313" key="4">
    <source>
        <dbReference type="Proteomes" id="UP000030021"/>
    </source>
</evidence>
<comment type="caution">
    <text evidence="3">The sequence shown here is derived from an EMBL/GenBank/DDBJ whole genome shotgun (WGS) entry which is preliminary data.</text>
</comment>
<dbReference type="AlphaFoldDB" id="A0A0A0HTR1"/>
<sequence length="298" mass="30899">MSGITLTRRVLLAQVALLALAGASLAQEADRVLSIGGSVTEIVHALGQEHRLVARDTTSTFPPKATELPDVGYARALSPEGVLSVAPSLILAIEGAGPPEAIEVLAQSGVTYVNIPEAQSAEGILAKIIAVGAALGVPDRAEVLATETRGALETAAERTAQVPEGARKRVLFILSLQGGRILASGRDTQAAAIIEMAGGINAVTGFDGYKQMTDEAVAEAAPDVILMMDRTGDHAILDEQLFALPSIRVTPAGATESIVRMNGLYLLGFGPRTAKAALELNTALYPQPHGADDDRDPS</sequence>
<dbReference type="eggNOG" id="COG4558">
    <property type="taxonomic scope" value="Bacteria"/>
</dbReference>